<protein>
    <submittedName>
        <fullName evidence="2">Uncharacterized protein</fullName>
    </submittedName>
</protein>
<feature type="region of interest" description="Disordered" evidence="1">
    <location>
        <begin position="1"/>
        <end position="59"/>
    </location>
</feature>
<gene>
    <name evidence="2" type="ORF">A2797_00315</name>
</gene>
<feature type="compositionally biased region" description="Basic and acidic residues" evidence="1">
    <location>
        <begin position="11"/>
        <end position="31"/>
    </location>
</feature>
<feature type="compositionally biased region" description="Basic and acidic residues" evidence="1">
    <location>
        <begin position="41"/>
        <end position="59"/>
    </location>
</feature>
<dbReference type="EMBL" id="MEVC01000011">
    <property type="protein sequence ID" value="OGC54877.1"/>
    <property type="molecule type" value="Genomic_DNA"/>
</dbReference>
<organism evidence="2 3">
    <name type="scientific">candidate division WWE3 bacterium RIFCSPHIGHO2_01_FULL_48_15</name>
    <dbReference type="NCBI Taxonomy" id="1802619"/>
    <lineage>
        <taxon>Bacteria</taxon>
        <taxon>Katanobacteria</taxon>
    </lineage>
</organism>
<dbReference type="Proteomes" id="UP000179005">
    <property type="component" value="Unassembled WGS sequence"/>
</dbReference>
<proteinExistence type="predicted"/>
<name>A0A1F4VCM9_UNCKA</name>
<sequence length="185" mass="20727">MGRLGSLGEIFKGRPEKGPEKEGTASGKEDLGPEPEATPELVREFREKSEARDKERGRGEPRYEVIEELVIPSKYHEGAARLTVIIAQAERQGDDWFVRSILGDKMKVPDSPDGEILTNENYTDHPPIVLGKVKCQPGTTAEEVMDVARSWVGSSTGWIPRSYVFEPGEDRDSFRRALYLVRQLA</sequence>
<evidence type="ECO:0000256" key="1">
    <source>
        <dbReference type="SAM" id="MobiDB-lite"/>
    </source>
</evidence>
<accession>A0A1F4VCM9</accession>
<evidence type="ECO:0000313" key="3">
    <source>
        <dbReference type="Proteomes" id="UP000179005"/>
    </source>
</evidence>
<reference evidence="2 3" key="1">
    <citation type="journal article" date="2016" name="Nat. Commun.">
        <title>Thousands of microbial genomes shed light on interconnected biogeochemical processes in an aquifer system.</title>
        <authorList>
            <person name="Anantharaman K."/>
            <person name="Brown C.T."/>
            <person name="Hug L.A."/>
            <person name="Sharon I."/>
            <person name="Castelle C.J."/>
            <person name="Probst A.J."/>
            <person name="Thomas B.C."/>
            <person name="Singh A."/>
            <person name="Wilkins M.J."/>
            <person name="Karaoz U."/>
            <person name="Brodie E.L."/>
            <person name="Williams K.H."/>
            <person name="Hubbard S.S."/>
            <person name="Banfield J.F."/>
        </authorList>
    </citation>
    <scope>NUCLEOTIDE SEQUENCE [LARGE SCALE GENOMIC DNA]</scope>
</reference>
<dbReference type="STRING" id="1802619.A2797_00315"/>
<comment type="caution">
    <text evidence="2">The sequence shown here is derived from an EMBL/GenBank/DDBJ whole genome shotgun (WGS) entry which is preliminary data.</text>
</comment>
<evidence type="ECO:0000313" key="2">
    <source>
        <dbReference type="EMBL" id="OGC54877.1"/>
    </source>
</evidence>
<dbReference type="AlphaFoldDB" id="A0A1F4VCM9"/>